<evidence type="ECO:0000256" key="3">
    <source>
        <dbReference type="ARBA" id="ARBA00012483"/>
    </source>
</evidence>
<keyword evidence="4" id="KW-0808">Transferase</keyword>
<evidence type="ECO:0000256" key="10">
    <source>
        <dbReference type="ARBA" id="ARBA00022853"/>
    </source>
</evidence>
<dbReference type="EC" id="2.3.2.27" evidence="3"/>
<evidence type="ECO:0000313" key="17">
    <source>
        <dbReference type="EMBL" id="ERE65250.1"/>
    </source>
</evidence>
<dbReference type="CDD" id="cd16550">
    <property type="entry name" value="RING-HC_RNF168"/>
    <property type="match status" value="1"/>
</dbReference>
<evidence type="ECO:0000256" key="14">
    <source>
        <dbReference type="ARBA" id="ARBA00079844"/>
    </source>
</evidence>
<dbReference type="GO" id="GO:0006302">
    <property type="term" value="P:double-strand break repair"/>
    <property type="evidence" value="ECO:0007669"/>
    <property type="project" value="TreeGrafter"/>
</dbReference>
<gene>
    <name evidence="17" type="ORF">H671_xg20393</name>
</gene>
<evidence type="ECO:0000259" key="16">
    <source>
        <dbReference type="PROSITE" id="PS50089"/>
    </source>
</evidence>
<feature type="non-terminal residue" evidence="17">
    <location>
        <position position="139"/>
    </location>
</feature>
<dbReference type="GO" id="GO:1902494">
    <property type="term" value="C:catalytic complex"/>
    <property type="evidence" value="ECO:0007669"/>
    <property type="project" value="UniProtKB-ARBA"/>
</dbReference>
<dbReference type="Gene3D" id="3.30.40.10">
    <property type="entry name" value="Zinc/RING finger domain, C3HC4 (zinc finger)"/>
    <property type="match status" value="1"/>
</dbReference>
<keyword evidence="11" id="KW-0234">DNA repair</keyword>
<dbReference type="GO" id="GO:0035861">
    <property type="term" value="C:site of double-strand break"/>
    <property type="evidence" value="ECO:0007669"/>
    <property type="project" value="TreeGrafter"/>
</dbReference>
<sequence length="139" mass="15982">MAASKEAVPSLADCQCGICMEILLEPVTLPCNHTLCYPCFQATVEKANLCCPFCRLRISSWARYHTRRNSLVNTDLWAIIQKHYARECQMRISGQESREIDGDDQPCRQLSKPGELRQEYEEEISKLEAERQAIKETEN</sequence>
<comment type="catalytic activity">
    <reaction evidence="1">
        <text>S-ubiquitinyl-[E2 ubiquitin-conjugating enzyme]-L-cysteine + [acceptor protein]-L-lysine = [E2 ubiquitin-conjugating enzyme]-L-cysteine + N(6)-ubiquitinyl-[acceptor protein]-L-lysine.</text>
        <dbReference type="EC" id="2.3.2.27"/>
    </reaction>
</comment>
<dbReference type="FunFam" id="3.30.40.10:FF:000466">
    <property type="entry name" value="E3 ubiquitin-protein ligase RNF168"/>
    <property type="match status" value="1"/>
</dbReference>
<dbReference type="Pfam" id="PF13923">
    <property type="entry name" value="zf-C3HC4_2"/>
    <property type="match status" value="1"/>
</dbReference>
<evidence type="ECO:0000256" key="4">
    <source>
        <dbReference type="ARBA" id="ARBA00022679"/>
    </source>
</evidence>
<dbReference type="GO" id="GO:0008270">
    <property type="term" value="F:zinc ion binding"/>
    <property type="evidence" value="ECO:0007669"/>
    <property type="project" value="UniProtKB-KW"/>
</dbReference>
<evidence type="ECO:0000256" key="13">
    <source>
        <dbReference type="ARBA" id="ARBA00077266"/>
    </source>
</evidence>
<evidence type="ECO:0000256" key="8">
    <source>
        <dbReference type="ARBA" id="ARBA00022786"/>
    </source>
</evidence>
<evidence type="ECO:0000256" key="15">
    <source>
        <dbReference type="PROSITE-ProRule" id="PRU00175"/>
    </source>
</evidence>
<evidence type="ECO:0000256" key="2">
    <source>
        <dbReference type="ARBA" id="ARBA00004123"/>
    </source>
</evidence>
<keyword evidence="6" id="KW-0227">DNA damage</keyword>
<comment type="subcellular location">
    <subcellularLocation>
        <location evidence="2">Nucleus</location>
    </subcellularLocation>
</comment>
<evidence type="ECO:0000256" key="6">
    <source>
        <dbReference type="ARBA" id="ARBA00022763"/>
    </source>
</evidence>
<dbReference type="SUPFAM" id="SSF57850">
    <property type="entry name" value="RING/U-box"/>
    <property type="match status" value="1"/>
</dbReference>
<dbReference type="GO" id="GO:0009314">
    <property type="term" value="P:response to radiation"/>
    <property type="evidence" value="ECO:0007669"/>
    <property type="project" value="UniProtKB-ARBA"/>
</dbReference>
<keyword evidence="8" id="KW-0833">Ubl conjugation pathway</keyword>
<dbReference type="InterPro" id="IPR013083">
    <property type="entry name" value="Znf_RING/FYVE/PHD"/>
</dbReference>
<accession>A0A061HUH5</accession>
<dbReference type="InterPro" id="IPR051657">
    <property type="entry name" value="RNF168/RNF169_E3_ubiq-ligase"/>
</dbReference>
<keyword evidence="5" id="KW-0479">Metal-binding</keyword>
<feature type="domain" description="RING-type" evidence="16">
    <location>
        <begin position="16"/>
        <end position="55"/>
    </location>
</feature>
<dbReference type="GO" id="GO:0005634">
    <property type="term" value="C:nucleus"/>
    <property type="evidence" value="ECO:0007669"/>
    <property type="project" value="UniProtKB-SubCell"/>
</dbReference>
<evidence type="ECO:0000256" key="5">
    <source>
        <dbReference type="ARBA" id="ARBA00022723"/>
    </source>
</evidence>
<evidence type="ECO:0000256" key="1">
    <source>
        <dbReference type="ARBA" id="ARBA00000900"/>
    </source>
</evidence>
<dbReference type="GO" id="GO:0031491">
    <property type="term" value="F:nucleosome binding"/>
    <property type="evidence" value="ECO:0007669"/>
    <property type="project" value="TreeGrafter"/>
</dbReference>
<protein>
    <recommendedName>
        <fullName evidence="3">RING-type E3 ubiquitin transferase</fullName>
        <ecNumber evidence="3">2.3.2.27</ecNumber>
    </recommendedName>
    <alternativeName>
        <fullName evidence="13 14">RING-type E3 ubiquitin transferase RNF168</fullName>
    </alternativeName>
</protein>
<dbReference type="GO" id="GO:0061630">
    <property type="term" value="F:ubiquitin protein ligase activity"/>
    <property type="evidence" value="ECO:0007669"/>
    <property type="project" value="UniProtKB-EC"/>
</dbReference>
<keyword evidence="10" id="KW-0156">Chromatin regulator</keyword>
<evidence type="ECO:0000256" key="12">
    <source>
        <dbReference type="ARBA" id="ARBA00023242"/>
    </source>
</evidence>
<keyword evidence="9" id="KW-0862">Zinc</keyword>
<organism evidence="17 18">
    <name type="scientific">Cricetulus griseus</name>
    <name type="common">Chinese hamster</name>
    <name type="synonym">Cricetulus barabensis griseus</name>
    <dbReference type="NCBI Taxonomy" id="10029"/>
    <lineage>
        <taxon>Eukaryota</taxon>
        <taxon>Metazoa</taxon>
        <taxon>Chordata</taxon>
        <taxon>Craniata</taxon>
        <taxon>Vertebrata</taxon>
        <taxon>Euteleostomi</taxon>
        <taxon>Mammalia</taxon>
        <taxon>Eutheria</taxon>
        <taxon>Euarchontoglires</taxon>
        <taxon>Glires</taxon>
        <taxon>Rodentia</taxon>
        <taxon>Myomorpha</taxon>
        <taxon>Muroidea</taxon>
        <taxon>Cricetidae</taxon>
        <taxon>Cricetinae</taxon>
        <taxon>Cricetulus</taxon>
    </lineage>
</organism>
<dbReference type="PANTHER" id="PTHR23328">
    <property type="entry name" value="RING-TYPE DOMAIN-CONTAINING PROTEIN"/>
    <property type="match status" value="1"/>
</dbReference>
<dbReference type="Proteomes" id="UP000030759">
    <property type="component" value="Unassembled WGS sequence"/>
</dbReference>
<dbReference type="PANTHER" id="PTHR23328:SF1">
    <property type="entry name" value="E3 UBIQUITIN-PROTEIN LIGASE RNF168"/>
    <property type="match status" value="1"/>
</dbReference>
<proteinExistence type="predicted"/>
<dbReference type="EMBL" id="KE685557">
    <property type="protein sequence ID" value="ERE65250.1"/>
    <property type="molecule type" value="Genomic_DNA"/>
</dbReference>
<keyword evidence="12" id="KW-0539">Nucleus</keyword>
<evidence type="ECO:0000313" key="18">
    <source>
        <dbReference type="Proteomes" id="UP000030759"/>
    </source>
</evidence>
<dbReference type="PROSITE" id="PS50089">
    <property type="entry name" value="ZF_RING_2"/>
    <property type="match status" value="1"/>
</dbReference>
<evidence type="ECO:0000256" key="9">
    <source>
        <dbReference type="ARBA" id="ARBA00022833"/>
    </source>
</evidence>
<dbReference type="GO" id="GO:0006325">
    <property type="term" value="P:chromatin organization"/>
    <property type="evidence" value="ECO:0007669"/>
    <property type="project" value="UniProtKB-KW"/>
</dbReference>
<evidence type="ECO:0000256" key="11">
    <source>
        <dbReference type="ARBA" id="ARBA00023204"/>
    </source>
</evidence>
<dbReference type="AlphaFoldDB" id="A0A061HUH5"/>
<dbReference type="CDD" id="cd22265">
    <property type="entry name" value="UDM1_RNF168"/>
    <property type="match status" value="1"/>
</dbReference>
<evidence type="ECO:0000256" key="7">
    <source>
        <dbReference type="ARBA" id="ARBA00022771"/>
    </source>
</evidence>
<dbReference type="InterPro" id="IPR001841">
    <property type="entry name" value="Znf_RING"/>
</dbReference>
<reference evidence="18" key="1">
    <citation type="journal article" date="2013" name="Nat. Biotechnol.">
        <title>Chinese hamster genome sequenced from sorted chromosomes.</title>
        <authorList>
            <person name="Brinkrolf K."/>
            <person name="Rupp O."/>
            <person name="Laux H."/>
            <person name="Kollin F."/>
            <person name="Ernst W."/>
            <person name="Linke B."/>
            <person name="Kofler R."/>
            <person name="Romand S."/>
            <person name="Hesse F."/>
            <person name="Budach W.E."/>
            <person name="Galosy S."/>
            <person name="Muller D."/>
            <person name="Noll T."/>
            <person name="Wienberg J."/>
            <person name="Jostock T."/>
            <person name="Leonard M."/>
            <person name="Grillari J."/>
            <person name="Tauch A."/>
            <person name="Goesmann A."/>
            <person name="Helk B."/>
            <person name="Mott J.E."/>
            <person name="Puhler A."/>
            <person name="Borth N."/>
        </authorList>
    </citation>
    <scope>NUCLEOTIDE SEQUENCE [LARGE SCALE GENOMIC DNA]</scope>
    <source>
        <strain evidence="18">17A/GY</strain>
    </source>
</reference>
<name>A0A061HUH5_CRIGR</name>
<keyword evidence="7 15" id="KW-0863">Zinc-finger</keyword>
<dbReference type="SMART" id="SM00184">
    <property type="entry name" value="RING"/>
    <property type="match status" value="1"/>
</dbReference>